<organism evidence="3 4">
    <name type="scientific">Desulfonatronospira thiodismutans ASO3-1</name>
    <dbReference type="NCBI Taxonomy" id="555779"/>
    <lineage>
        <taxon>Bacteria</taxon>
        <taxon>Pseudomonadati</taxon>
        <taxon>Thermodesulfobacteriota</taxon>
        <taxon>Desulfovibrionia</taxon>
        <taxon>Desulfovibrionales</taxon>
        <taxon>Desulfonatronovibrionaceae</taxon>
        <taxon>Desulfonatronospira</taxon>
    </lineage>
</organism>
<dbReference type="InterPro" id="IPR047654">
    <property type="entry name" value="IS1634_transpos"/>
</dbReference>
<evidence type="ECO:0000313" key="2">
    <source>
        <dbReference type="EMBL" id="EFI33391.1"/>
    </source>
</evidence>
<dbReference type="AlphaFoldDB" id="D6SN24"/>
<dbReference type="Proteomes" id="UP000005496">
    <property type="component" value="Unassembled WGS sequence"/>
</dbReference>
<dbReference type="EMBL" id="ACJN02000004">
    <property type="protein sequence ID" value="EFI33120.1"/>
    <property type="molecule type" value="Genomic_DNA"/>
</dbReference>
<comment type="caution">
    <text evidence="3">The sequence shown here is derived from an EMBL/GenBank/DDBJ whole genome shotgun (WGS) entry which is preliminary data.</text>
</comment>
<dbReference type="NCBIfam" id="NF033559">
    <property type="entry name" value="transpos_IS1634"/>
    <property type="match status" value="1"/>
</dbReference>
<accession>D6SN24</accession>
<proteinExistence type="predicted"/>
<keyword evidence="4" id="KW-1185">Reference proteome</keyword>
<dbReference type="EMBL" id="ACJN02000001">
    <property type="protein sequence ID" value="EFI36085.1"/>
    <property type="molecule type" value="Genomic_DNA"/>
</dbReference>
<dbReference type="PANTHER" id="PTHR34614">
    <property type="match status" value="1"/>
</dbReference>
<evidence type="ECO:0000313" key="1">
    <source>
        <dbReference type="EMBL" id="EFI33120.1"/>
    </source>
</evidence>
<gene>
    <name evidence="1" type="ORF">Dthio_PD0435</name>
    <name evidence="2" type="ORF">Dthio_PD0722</name>
    <name evidence="3" type="ORF">Dthio_PD3532</name>
</gene>
<dbReference type="EMBL" id="ACJN02000003">
    <property type="protein sequence ID" value="EFI33391.1"/>
    <property type="molecule type" value="Genomic_DNA"/>
</dbReference>
<evidence type="ECO:0000313" key="3">
    <source>
        <dbReference type="EMBL" id="EFI36085.1"/>
    </source>
</evidence>
<reference evidence="3 4" key="1">
    <citation type="submission" date="2010-05" db="EMBL/GenBank/DDBJ databases">
        <title>The draft genome of Desulfonatronospira thiodismutans ASO3-1.</title>
        <authorList>
            <consortium name="US DOE Joint Genome Institute (JGI-PGF)"/>
            <person name="Lucas S."/>
            <person name="Copeland A."/>
            <person name="Lapidus A."/>
            <person name="Cheng J.-F."/>
            <person name="Bruce D."/>
            <person name="Goodwin L."/>
            <person name="Pitluck S."/>
            <person name="Chertkov O."/>
            <person name="Brettin T."/>
            <person name="Detter J.C."/>
            <person name="Han C."/>
            <person name="Land M.L."/>
            <person name="Hauser L."/>
            <person name="Kyrpides N."/>
            <person name="Mikhailova N."/>
            <person name="Muyzer G."/>
            <person name="Woyke T."/>
        </authorList>
    </citation>
    <scope>NUCLEOTIDE SEQUENCE [LARGE SCALE GENOMIC DNA]</scope>
    <source>
        <strain evidence="3 4">ASO3-1</strain>
    </source>
</reference>
<name>D6SN24_9BACT</name>
<dbReference type="PANTHER" id="PTHR34614:SF2">
    <property type="entry name" value="TRANSPOSASE IS4-LIKE DOMAIN-CONTAINING PROTEIN"/>
    <property type="match status" value="1"/>
</dbReference>
<sequence length="593" mass="68597">MLNLGLTYGPFNVYVYTEMATIQKKPSRGRDYWAIVESRRINGKPRPVVLEHLGTAENLLKRLQEGAGPHKVKSYSHGLVAYLLNLIESLDLVQIINRHVPNKQIRDGFTVGGSIVLASMGRICQPTSKRNWYKGWAKRTSLSYLLRMSLAKIDSQHFWDQMDALPSETIPAIEEEIVDTLYEHGLLSMDTLLYDTSNFFTYIASTNERCTLAKRGKNKQRRIDLRQFGLLLLVSRQDQLPIYHRTYQGNLNDKTVFKEHFARFSDRLKRLSGSLEDITVVLDQGNNSKKMLKEVDQTIYFVGALSVHQHRHLVERANLNLQEILIGNKSVPCYKERTTIWGSDLTAVVYISEKLRDGQIRGLEQGLSKLCSELDQLKEAIKMPTQKGKKRTEAGIQKKIDSLISSCVPKGIVEWELTFLQEDAFELQYWIDYDHLEELKKWRFGRRILITNRHHWSTEEIIKAYWGQANIEYVFKNMKNPFHMAWRPQYHWTDQKIEVHGFICLVAFLLVMVAFKHARENAGFSRSPHTLLEKLSEIRLATLIDAPTQKSKGRYRATYQLEEMDPDVKELADAMGIAELPMKSKIPFSVYKS</sequence>
<protein>
    <submittedName>
        <fullName evidence="3">Transposase</fullName>
    </submittedName>
</protein>
<evidence type="ECO:0000313" key="4">
    <source>
        <dbReference type="Proteomes" id="UP000005496"/>
    </source>
</evidence>
<dbReference type="eggNOG" id="COG5421">
    <property type="taxonomic scope" value="Bacteria"/>
</dbReference>